<keyword evidence="3" id="KW-1003">Cell membrane</keyword>
<name>A0A9Q6HR39_9STAP</name>
<dbReference type="InterPro" id="IPR001927">
    <property type="entry name" value="Na/Gal_symport"/>
</dbReference>
<dbReference type="PANTHER" id="PTHR11328:SF36">
    <property type="entry name" value="MELIBIOSE PERMEASE"/>
    <property type="match status" value="1"/>
</dbReference>
<dbReference type="NCBIfam" id="TIGR00792">
    <property type="entry name" value="gph"/>
    <property type="match status" value="1"/>
</dbReference>
<evidence type="ECO:0000256" key="9">
    <source>
        <dbReference type="SAM" id="Phobius"/>
    </source>
</evidence>
<feature type="transmembrane region" description="Helical" evidence="9">
    <location>
        <begin position="106"/>
        <end position="125"/>
    </location>
</feature>
<organism evidence="10 11">
    <name type="scientific">Staphylococcus succinus</name>
    <dbReference type="NCBI Taxonomy" id="61015"/>
    <lineage>
        <taxon>Bacteria</taxon>
        <taxon>Bacillati</taxon>
        <taxon>Bacillota</taxon>
        <taxon>Bacilli</taxon>
        <taxon>Bacillales</taxon>
        <taxon>Staphylococcaceae</taxon>
        <taxon>Staphylococcus</taxon>
    </lineage>
</organism>
<dbReference type="Gene3D" id="1.20.1250.20">
    <property type="entry name" value="MFS general substrate transporter like domains"/>
    <property type="match status" value="1"/>
</dbReference>
<dbReference type="Proteomes" id="UP000241960">
    <property type="component" value="Unassembled WGS sequence"/>
</dbReference>
<keyword evidence="4" id="KW-0762">Sugar transport</keyword>
<dbReference type="GO" id="GO:0015293">
    <property type="term" value="F:symporter activity"/>
    <property type="evidence" value="ECO:0007669"/>
    <property type="project" value="UniProtKB-KW"/>
</dbReference>
<comment type="caution">
    <text evidence="10">The sequence shown here is derived from an EMBL/GenBank/DDBJ whole genome shotgun (WGS) entry which is preliminary data.</text>
</comment>
<evidence type="ECO:0000313" key="11">
    <source>
        <dbReference type="Proteomes" id="UP000241960"/>
    </source>
</evidence>
<evidence type="ECO:0000256" key="2">
    <source>
        <dbReference type="ARBA" id="ARBA00022448"/>
    </source>
</evidence>
<feature type="transmembrane region" description="Helical" evidence="9">
    <location>
        <begin position="146"/>
        <end position="169"/>
    </location>
</feature>
<evidence type="ECO:0000256" key="5">
    <source>
        <dbReference type="ARBA" id="ARBA00022692"/>
    </source>
</evidence>
<feature type="transmembrane region" description="Helical" evidence="9">
    <location>
        <begin position="184"/>
        <end position="207"/>
    </location>
</feature>
<evidence type="ECO:0000256" key="3">
    <source>
        <dbReference type="ARBA" id="ARBA00022475"/>
    </source>
</evidence>
<dbReference type="RefSeq" id="WP_073505565.1">
    <property type="nucleotide sequence ID" value="NZ_CP018199.1"/>
</dbReference>
<evidence type="ECO:0000256" key="7">
    <source>
        <dbReference type="ARBA" id="ARBA00022989"/>
    </source>
</evidence>
<gene>
    <name evidence="10" type="ORF">BU058_01050</name>
</gene>
<accession>A0A9Q6HR39</accession>
<dbReference type="SUPFAM" id="SSF103473">
    <property type="entry name" value="MFS general substrate transporter"/>
    <property type="match status" value="1"/>
</dbReference>
<keyword evidence="6" id="KW-0769">Symport</keyword>
<keyword evidence="5 9" id="KW-0812">Transmembrane</keyword>
<feature type="transmembrane region" description="Helical" evidence="9">
    <location>
        <begin position="376"/>
        <end position="399"/>
    </location>
</feature>
<feature type="transmembrane region" description="Helical" evidence="9">
    <location>
        <begin position="411"/>
        <end position="431"/>
    </location>
</feature>
<dbReference type="PANTHER" id="PTHR11328">
    <property type="entry name" value="MAJOR FACILITATOR SUPERFAMILY DOMAIN-CONTAINING PROTEIN"/>
    <property type="match status" value="1"/>
</dbReference>
<comment type="subcellular location">
    <subcellularLocation>
        <location evidence="1">Cell membrane</location>
        <topology evidence="1">Multi-pass membrane protein</topology>
    </subcellularLocation>
</comment>
<evidence type="ECO:0000256" key="6">
    <source>
        <dbReference type="ARBA" id="ARBA00022847"/>
    </source>
</evidence>
<dbReference type="EMBL" id="PZFQ01000002">
    <property type="protein sequence ID" value="PTI77560.1"/>
    <property type="molecule type" value="Genomic_DNA"/>
</dbReference>
<dbReference type="GO" id="GO:0006814">
    <property type="term" value="P:sodium ion transport"/>
    <property type="evidence" value="ECO:0007669"/>
    <property type="project" value="InterPro"/>
</dbReference>
<dbReference type="PROSITE" id="PS00872">
    <property type="entry name" value="NA_GALACTOSIDE_SYMP"/>
    <property type="match status" value="1"/>
</dbReference>
<dbReference type="InterPro" id="IPR039672">
    <property type="entry name" value="MFS_2"/>
</dbReference>
<evidence type="ECO:0000256" key="1">
    <source>
        <dbReference type="ARBA" id="ARBA00004651"/>
    </source>
</evidence>
<sequence length="462" mass="51640">MERNLTKFQKYAFGFGTVGKDAVFNIVSLFLMFYMSDILGLSPAFAGVLFFVARIWDAINDPVMGMIVDNTRNKLGKFKTWLIVGTLINAVITVLLFTNFDMSTTAMYVYISIVYILWGMTYTIMDIPYWSWLPNLTSNPREREEIAVVPRFFASFAALIIGSFGLWFIDELGALFDSGSRETGIFILAIICSVIFIITIGITVIFVKEDVEIERQNAIKVNFKDIWRILFKNKELLAIIGVILAFNLCGQMINGIIIYYFKYVTNAESLFSLFNTLIIMEMVALLVFPFLVKRLGRTVVFNSAILSVIMGLFVILIAGFIAPQAPLWIILGGGLIRYGTGTLVGVNTVALADVIDYSEVKFGQRNESVITSTQTFLVKLAQAVAGLCVGLGLSLVGYIPNQAQTAGTILGMRIEMIGIPLIFIIVCGVLYHKAFNLKGDFLSDIQKTLYYKRKNKEKQTDI</sequence>
<keyword evidence="7 9" id="KW-1133">Transmembrane helix</keyword>
<proteinExistence type="predicted"/>
<dbReference type="Pfam" id="PF13347">
    <property type="entry name" value="MFS_2"/>
    <property type="match status" value="1"/>
</dbReference>
<dbReference type="InterPro" id="IPR036259">
    <property type="entry name" value="MFS_trans_sf"/>
</dbReference>
<feature type="transmembrane region" description="Helical" evidence="9">
    <location>
        <begin position="299"/>
        <end position="321"/>
    </location>
</feature>
<feature type="transmembrane region" description="Helical" evidence="9">
    <location>
        <begin position="273"/>
        <end position="292"/>
    </location>
</feature>
<evidence type="ECO:0000256" key="4">
    <source>
        <dbReference type="ARBA" id="ARBA00022597"/>
    </source>
</evidence>
<feature type="transmembrane region" description="Helical" evidence="9">
    <location>
        <begin position="41"/>
        <end position="59"/>
    </location>
</feature>
<evidence type="ECO:0000256" key="8">
    <source>
        <dbReference type="ARBA" id="ARBA00023136"/>
    </source>
</evidence>
<keyword evidence="2" id="KW-0813">Transport</keyword>
<feature type="transmembrane region" description="Helical" evidence="9">
    <location>
        <begin position="327"/>
        <end position="355"/>
    </location>
</feature>
<keyword evidence="8 9" id="KW-0472">Membrane</keyword>
<feature type="transmembrane region" description="Helical" evidence="9">
    <location>
        <begin position="236"/>
        <end position="261"/>
    </location>
</feature>
<feature type="transmembrane region" description="Helical" evidence="9">
    <location>
        <begin position="80"/>
        <end position="100"/>
    </location>
</feature>
<dbReference type="CDD" id="cd17332">
    <property type="entry name" value="MFS_MelB_like"/>
    <property type="match status" value="1"/>
</dbReference>
<evidence type="ECO:0000313" key="10">
    <source>
        <dbReference type="EMBL" id="PTI77560.1"/>
    </source>
</evidence>
<dbReference type="AlphaFoldDB" id="A0A9Q6HR39"/>
<dbReference type="GO" id="GO:0005886">
    <property type="term" value="C:plasma membrane"/>
    <property type="evidence" value="ECO:0007669"/>
    <property type="project" value="UniProtKB-SubCell"/>
</dbReference>
<reference evidence="10 11" key="1">
    <citation type="journal article" date="2016" name="Front. Microbiol.">
        <title>Comprehensive Phylogenetic Analysis of Bovine Non-aureus Staphylococci Species Based on Whole-Genome Sequencing.</title>
        <authorList>
            <person name="Naushad S."/>
            <person name="Barkema H.W."/>
            <person name="Luby C."/>
            <person name="Condas L.A."/>
            <person name="Nobrega D.B."/>
            <person name="Carson D.A."/>
            <person name="De Buck J."/>
        </authorList>
    </citation>
    <scope>NUCLEOTIDE SEQUENCE [LARGE SCALE GENOMIC DNA]</scope>
    <source>
        <strain evidence="10 11">SNUC 1231</strain>
    </source>
</reference>
<dbReference type="InterPro" id="IPR018043">
    <property type="entry name" value="Na/Gal_symport_CS"/>
</dbReference>
<dbReference type="GO" id="GO:0008643">
    <property type="term" value="P:carbohydrate transport"/>
    <property type="evidence" value="ECO:0007669"/>
    <property type="project" value="InterPro"/>
</dbReference>
<dbReference type="NCBIfam" id="NF007749">
    <property type="entry name" value="PRK10429.1"/>
    <property type="match status" value="1"/>
</dbReference>
<protein>
    <submittedName>
        <fullName evidence="10">Melibiose:sodium transporter MelB</fullName>
    </submittedName>
</protein>
<feature type="transmembrane region" description="Helical" evidence="9">
    <location>
        <begin position="12"/>
        <end position="35"/>
    </location>
</feature>